<dbReference type="PANTHER" id="PTHR30535:SF34">
    <property type="entry name" value="MOLYBDATE-BINDING PROTEIN MOLA"/>
    <property type="match status" value="1"/>
</dbReference>
<evidence type="ECO:0000313" key="4">
    <source>
        <dbReference type="Proteomes" id="UP000077552"/>
    </source>
</evidence>
<organism evidence="3 4">
    <name type="scientific">Aequorivita soesokkakensis</name>
    <dbReference type="NCBI Taxonomy" id="1385699"/>
    <lineage>
        <taxon>Bacteria</taxon>
        <taxon>Pseudomonadati</taxon>
        <taxon>Bacteroidota</taxon>
        <taxon>Flavobacteriia</taxon>
        <taxon>Flavobacteriales</taxon>
        <taxon>Flavobacteriaceae</taxon>
        <taxon>Aequorivita</taxon>
    </lineage>
</organism>
<gene>
    <name evidence="3" type="ORF">A7A78_09500</name>
</gene>
<dbReference type="SUPFAM" id="SSF53807">
    <property type="entry name" value="Helical backbone' metal receptor"/>
    <property type="match status" value="1"/>
</dbReference>
<dbReference type="PROSITE" id="PS50983">
    <property type="entry name" value="FE_B12_PBP"/>
    <property type="match status" value="1"/>
</dbReference>
<dbReference type="InterPro" id="IPR002491">
    <property type="entry name" value="ABC_transptr_periplasmic_BD"/>
</dbReference>
<feature type="domain" description="Fe/B12 periplasmic-binding" evidence="2">
    <location>
        <begin position="19"/>
        <end position="261"/>
    </location>
</feature>
<dbReference type="InterPro" id="IPR054828">
    <property type="entry name" value="Vit_B12_bind_prot"/>
</dbReference>
<sequence>MEFVDQLNRKVFLKKTPSRIISLVPSQTELLVDLGLRENIVGITKFCVHPADLKKEKMIVGGTKKVNYNKIKSLNPDIIICNKEENTEKMVLELEKIAPVWISDVRTIDESILLITQLGEIFNVAKKASEITSNIKKKFSELRTITQNFPKRKVLYIIWKDPYMAAGKNTFIDALLQANNFENILDSETTRYPEIREKEFNKADLVLLSTEPYPFRNSDVLKLSEKLEAEVKLADGEYFSWYGSRFMRSMEYFKTFHKDGK</sequence>
<name>A0A1A9LHC3_9FLAO</name>
<evidence type="ECO:0000313" key="3">
    <source>
        <dbReference type="EMBL" id="OAD92151.1"/>
    </source>
</evidence>
<dbReference type="NCBIfam" id="NF038402">
    <property type="entry name" value="TroA_like"/>
    <property type="match status" value="1"/>
</dbReference>
<proteinExistence type="predicted"/>
<dbReference type="EMBL" id="LXIE01000004">
    <property type="protein sequence ID" value="OAD92151.1"/>
    <property type="molecule type" value="Genomic_DNA"/>
</dbReference>
<keyword evidence="1" id="KW-0732">Signal</keyword>
<dbReference type="Gene3D" id="3.40.50.1980">
    <property type="entry name" value="Nitrogenase molybdenum iron protein domain"/>
    <property type="match status" value="2"/>
</dbReference>
<dbReference type="InterPro" id="IPR050902">
    <property type="entry name" value="ABC_Transporter_SBP"/>
</dbReference>
<dbReference type="Pfam" id="PF01497">
    <property type="entry name" value="Peripla_BP_2"/>
    <property type="match status" value="1"/>
</dbReference>
<dbReference type="PANTHER" id="PTHR30535">
    <property type="entry name" value="VITAMIN B12-BINDING PROTEIN"/>
    <property type="match status" value="1"/>
</dbReference>
<keyword evidence="4" id="KW-1185">Reference proteome</keyword>
<reference evidence="3 4" key="1">
    <citation type="submission" date="2016-05" db="EMBL/GenBank/DDBJ databases">
        <title>Genome sequencing of Vitellibacter soesokkakensis RSSK-12.</title>
        <authorList>
            <person name="Thevarajoo S."/>
            <person name="Selvaratnam C."/>
            <person name="Goh K.M."/>
            <person name="Chan K.-G."/>
            <person name="Chong C.S."/>
        </authorList>
    </citation>
    <scope>NUCLEOTIDE SEQUENCE [LARGE SCALE GENOMIC DNA]</scope>
    <source>
        <strain evidence="3 4">RSSK-12</strain>
    </source>
</reference>
<dbReference type="OrthoDB" id="9816357at2"/>
<comment type="caution">
    <text evidence="3">The sequence shown here is derived from an EMBL/GenBank/DDBJ whole genome shotgun (WGS) entry which is preliminary data.</text>
</comment>
<dbReference type="Proteomes" id="UP000077552">
    <property type="component" value="Unassembled WGS sequence"/>
</dbReference>
<accession>A0A1A9LHC3</accession>
<dbReference type="RefSeq" id="WP_068761119.1">
    <property type="nucleotide sequence ID" value="NZ_LXIE01000004.1"/>
</dbReference>
<dbReference type="AlphaFoldDB" id="A0A1A9LHC3"/>
<protein>
    <submittedName>
        <fullName evidence="3">Cobalamin-binding protein</fullName>
    </submittedName>
</protein>
<dbReference type="STRING" id="1385699.A7A78_09500"/>
<evidence type="ECO:0000256" key="1">
    <source>
        <dbReference type="ARBA" id="ARBA00022729"/>
    </source>
</evidence>
<evidence type="ECO:0000259" key="2">
    <source>
        <dbReference type="PROSITE" id="PS50983"/>
    </source>
</evidence>